<dbReference type="OrthoDB" id="4074025at2"/>
<dbReference type="PANTHER" id="PTHR42847:SF4">
    <property type="entry name" value="ALKANESULFONATE MONOOXYGENASE-RELATED"/>
    <property type="match status" value="1"/>
</dbReference>
<accession>A0A7K0DSK2</accession>
<evidence type="ECO:0000256" key="3">
    <source>
        <dbReference type="ARBA" id="ARBA00023002"/>
    </source>
</evidence>
<dbReference type="InterPro" id="IPR011251">
    <property type="entry name" value="Luciferase-like_dom"/>
</dbReference>
<dbReference type="GO" id="GO:0008726">
    <property type="term" value="F:alkanesulfonate monooxygenase activity"/>
    <property type="evidence" value="ECO:0007669"/>
    <property type="project" value="TreeGrafter"/>
</dbReference>
<feature type="domain" description="Luciferase-like" evidence="5">
    <location>
        <begin position="27"/>
        <end position="221"/>
    </location>
</feature>
<evidence type="ECO:0000259" key="5">
    <source>
        <dbReference type="Pfam" id="PF00296"/>
    </source>
</evidence>
<proteinExistence type="predicted"/>
<dbReference type="Pfam" id="PF00296">
    <property type="entry name" value="Bac_luciferase"/>
    <property type="match status" value="1"/>
</dbReference>
<evidence type="ECO:0000256" key="1">
    <source>
        <dbReference type="ARBA" id="ARBA00022630"/>
    </source>
</evidence>
<keyword evidence="2" id="KW-0288">FMN</keyword>
<dbReference type="NCBIfam" id="TIGR03619">
    <property type="entry name" value="F420_Rv2161c"/>
    <property type="match status" value="1"/>
</dbReference>
<reference evidence="6 7" key="1">
    <citation type="submission" date="2019-10" db="EMBL/GenBank/DDBJ databases">
        <title>Nocardia macrotermitis sp. nov. and Nocardia aurantia sp. nov., isolated from the gut of fungus growing-termite Macrotermes natalensis.</title>
        <authorList>
            <person name="Benndorf R."/>
            <person name="Schwitalla J."/>
            <person name="Martin K."/>
            <person name="De Beer W."/>
            <person name="Kaster A.-K."/>
            <person name="Vollmers J."/>
            <person name="Poulsen M."/>
            <person name="Beemelmanns C."/>
        </authorList>
    </citation>
    <scope>NUCLEOTIDE SEQUENCE [LARGE SCALE GENOMIC DNA]</scope>
    <source>
        <strain evidence="6 7">RB56</strain>
    </source>
</reference>
<keyword evidence="3" id="KW-0560">Oxidoreductase</keyword>
<dbReference type="InterPro" id="IPR036661">
    <property type="entry name" value="Luciferase-like_sf"/>
</dbReference>
<protein>
    <recommendedName>
        <fullName evidence="5">Luciferase-like domain-containing protein</fullName>
    </recommendedName>
</protein>
<dbReference type="Proteomes" id="UP000431401">
    <property type="component" value="Unassembled WGS sequence"/>
</dbReference>
<keyword evidence="7" id="KW-1185">Reference proteome</keyword>
<dbReference type="PANTHER" id="PTHR42847">
    <property type="entry name" value="ALKANESULFONATE MONOOXYGENASE"/>
    <property type="match status" value="1"/>
</dbReference>
<evidence type="ECO:0000313" key="7">
    <source>
        <dbReference type="Proteomes" id="UP000431401"/>
    </source>
</evidence>
<comment type="caution">
    <text evidence="6">The sequence shown here is derived from an EMBL/GenBank/DDBJ whole genome shotgun (WGS) entry which is preliminary data.</text>
</comment>
<organism evidence="6 7">
    <name type="scientific">Nocardia aurantia</name>
    <dbReference type="NCBI Taxonomy" id="2585199"/>
    <lineage>
        <taxon>Bacteria</taxon>
        <taxon>Bacillati</taxon>
        <taxon>Actinomycetota</taxon>
        <taxon>Actinomycetes</taxon>
        <taxon>Mycobacteriales</taxon>
        <taxon>Nocardiaceae</taxon>
        <taxon>Nocardia</taxon>
    </lineage>
</organism>
<name>A0A7K0DSK2_9NOCA</name>
<dbReference type="RefSeq" id="WP_153344920.1">
    <property type="nucleotide sequence ID" value="NZ_WEGI01000009.1"/>
</dbReference>
<evidence type="ECO:0000256" key="2">
    <source>
        <dbReference type="ARBA" id="ARBA00022643"/>
    </source>
</evidence>
<keyword evidence="4" id="KW-0503">Monooxygenase</keyword>
<dbReference type="InterPro" id="IPR050172">
    <property type="entry name" value="SsuD_RutA_monooxygenase"/>
</dbReference>
<evidence type="ECO:0000313" key="6">
    <source>
        <dbReference type="EMBL" id="MQY28739.1"/>
    </source>
</evidence>
<dbReference type="Gene3D" id="3.20.20.30">
    <property type="entry name" value="Luciferase-like domain"/>
    <property type="match status" value="1"/>
</dbReference>
<dbReference type="EMBL" id="WEGI01000009">
    <property type="protein sequence ID" value="MQY28739.1"/>
    <property type="molecule type" value="Genomic_DNA"/>
</dbReference>
<dbReference type="InterPro" id="IPR019921">
    <property type="entry name" value="Lucif-like_OxRdtase_Rv2161c"/>
</dbReference>
<evidence type="ECO:0000256" key="4">
    <source>
        <dbReference type="ARBA" id="ARBA00023033"/>
    </source>
</evidence>
<dbReference type="AlphaFoldDB" id="A0A7K0DSK2"/>
<gene>
    <name evidence="6" type="ORF">NRB56_43230</name>
</gene>
<keyword evidence="1" id="KW-0285">Flavoprotein</keyword>
<dbReference type="GO" id="GO:0046306">
    <property type="term" value="P:alkanesulfonate catabolic process"/>
    <property type="evidence" value="ECO:0007669"/>
    <property type="project" value="TreeGrafter"/>
</dbReference>
<sequence length="306" mass="34365">MKLGFPMPHLLRLPANCRPWESVVTGADQARLARWAERLGYEMISVPEHFVIPSGHVERSGAHYMAAYPTMAYLAGATERIRVNSCIAILPLQHPIVTAKTLASIDWLSGGRVTVTFGVGWLPEEFEALGVPFDERGARSEEYIRAILELWTAEEPEFEGEFVSFRDVRFEPKPVQSPHPPVWFGGDAPPVLRRAARYASGWWPFLTKPEDIPAKLDYIRSQPDYSGGLTDVCYGFATTRVGEGHVAQEDPRARPGMTKQEIIDRLGWFAELGVTISAVPIPDVRHLDEYFDYTQWVAEEIMPAIA</sequence>
<dbReference type="SUPFAM" id="SSF51679">
    <property type="entry name" value="Bacterial luciferase-like"/>
    <property type="match status" value="1"/>
</dbReference>